<evidence type="ECO:0000256" key="1">
    <source>
        <dbReference type="PROSITE-ProRule" id="PRU00024"/>
    </source>
</evidence>
<evidence type="ECO:0000259" key="3">
    <source>
        <dbReference type="PROSITE" id="PS50119"/>
    </source>
</evidence>
<protein>
    <recommendedName>
        <fullName evidence="3">B box-type domain-containing protein</fullName>
    </recommendedName>
</protein>
<dbReference type="InterPro" id="IPR000315">
    <property type="entry name" value="Znf_B-box"/>
</dbReference>
<feature type="compositionally biased region" description="Polar residues" evidence="2">
    <location>
        <begin position="161"/>
        <end position="171"/>
    </location>
</feature>
<keyword evidence="5" id="KW-1185">Reference proteome</keyword>
<keyword evidence="1" id="KW-0479">Metal-binding</keyword>
<reference evidence="4" key="2">
    <citation type="submission" date="2020-11" db="EMBL/GenBank/DDBJ databases">
        <authorList>
            <person name="McCartney M.A."/>
            <person name="Auch B."/>
            <person name="Kono T."/>
            <person name="Mallez S."/>
            <person name="Becker A."/>
            <person name="Gohl D.M."/>
            <person name="Silverstein K.A.T."/>
            <person name="Koren S."/>
            <person name="Bechman K.B."/>
            <person name="Herman A."/>
            <person name="Abrahante J.E."/>
            <person name="Garbe J."/>
        </authorList>
    </citation>
    <scope>NUCLEOTIDE SEQUENCE</scope>
    <source>
        <strain evidence="4">Duluth1</strain>
        <tissue evidence="4">Whole animal</tissue>
    </source>
</reference>
<evidence type="ECO:0000256" key="2">
    <source>
        <dbReference type="SAM" id="MobiDB-lite"/>
    </source>
</evidence>
<organism evidence="4 5">
    <name type="scientific">Dreissena polymorpha</name>
    <name type="common">Zebra mussel</name>
    <name type="synonym">Mytilus polymorpha</name>
    <dbReference type="NCBI Taxonomy" id="45954"/>
    <lineage>
        <taxon>Eukaryota</taxon>
        <taxon>Metazoa</taxon>
        <taxon>Spiralia</taxon>
        <taxon>Lophotrochozoa</taxon>
        <taxon>Mollusca</taxon>
        <taxon>Bivalvia</taxon>
        <taxon>Autobranchia</taxon>
        <taxon>Heteroconchia</taxon>
        <taxon>Euheterodonta</taxon>
        <taxon>Imparidentia</taxon>
        <taxon>Neoheterodontei</taxon>
        <taxon>Myida</taxon>
        <taxon>Dreissenoidea</taxon>
        <taxon>Dreissenidae</taxon>
        <taxon>Dreissena</taxon>
    </lineage>
</organism>
<comment type="caution">
    <text evidence="4">The sequence shown here is derived from an EMBL/GenBank/DDBJ whole genome shotgun (WGS) entry which is preliminary data.</text>
</comment>
<dbReference type="EMBL" id="JAIWYP010000040">
    <property type="protein sequence ID" value="KAH3691263.1"/>
    <property type="molecule type" value="Genomic_DNA"/>
</dbReference>
<dbReference type="AlphaFoldDB" id="A0A9D3Y3H1"/>
<accession>A0A9D3Y3H1</accession>
<dbReference type="PROSITE" id="PS50119">
    <property type="entry name" value="ZF_BBOX"/>
    <property type="match status" value="1"/>
</dbReference>
<evidence type="ECO:0000313" key="4">
    <source>
        <dbReference type="EMBL" id="KAH3691263.1"/>
    </source>
</evidence>
<reference evidence="4" key="1">
    <citation type="journal article" date="2019" name="bioRxiv">
        <title>The Genome of the Zebra Mussel, Dreissena polymorpha: A Resource for Invasive Species Research.</title>
        <authorList>
            <person name="McCartney M.A."/>
            <person name="Auch B."/>
            <person name="Kono T."/>
            <person name="Mallez S."/>
            <person name="Zhang Y."/>
            <person name="Obille A."/>
            <person name="Becker A."/>
            <person name="Abrahante J.E."/>
            <person name="Garbe J."/>
            <person name="Badalamenti J.P."/>
            <person name="Herman A."/>
            <person name="Mangelson H."/>
            <person name="Liachko I."/>
            <person name="Sullivan S."/>
            <person name="Sone E.D."/>
            <person name="Koren S."/>
            <person name="Silverstein K.A.T."/>
            <person name="Beckman K.B."/>
            <person name="Gohl D.M."/>
        </authorList>
    </citation>
    <scope>NUCLEOTIDE SEQUENCE</scope>
    <source>
        <strain evidence="4">Duluth1</strain>
        <tissue evidence="4">Whole animal</tissue>
    </source>
</reference>
<gene>
    <name evidence="4" type="ORF">DPMN_192012</name>
</gene>
<dbReference type="GO" id="GO:0008270">
    <property type="term" value="F:zinc ion binding"/>
    <property type="evidence" value="ECO:0007669"/>
    <property type="project" value="UniProtKB-KW"/>
</dbReference>
<dbReference type="Proteomes" id="UP000828390">
    <property type="component" value="Unassembled WGS sequence"/>
</dbReference>
<feature type="region of interest" description="Disordered" evidence="2">
    <location>
        <begin position="146"/>
        <end position="194"/>
    </location>
</feature>
<keyword evidence="1" id="KW-0863">Zinc-finger</keyword>
<proteinExistence type="predicted"/>
<evidence type="ECO:0000313" key="5">
    <source>
        <dbReference type="Proteomes" id="UP000828390"/>
    </source>
</evidence>
<name>A0A9D3Y3H1_DREPO</name>
<feature type="domain" description="B box-type" evidence="3">
    <location>
        <begin position="11"/>
        <end position="59"/>
    </location>
</feature>
<sequence length="194" mass="22431">MSYKHSENRKDIPVLCMICKNELFTDNFYCEQCRQALCNSCVELHDKFTLLKDHNEYKVSKIEECKREVSFENTSVKENPKCLGADKGFTQYDDADTDLQISFKLQAQLRNNKLDPDITECKREIGVSFENSDELIRIDDFFYTKGEGRENEKQPDGKGESLQNDKSVNTKKTNEHNMEPPLVPPRSKCVVLST</sequence>
<keyword evidence="1" id="KW-0862">Zinc</keyword>
<dbReference type="Gene3D" id="3.30.160.60">
    <property type="entry name" value="Classic Zinc Finger"/>
    <property type="match status" value="1"/>
</dbReference>
<feature type="compositionally biased region" description="Basic and acidic residues" evidence="2">
    <location>
        <begin position="146"/>
        <end position="159"/>
    </location>
</feature>